<dbReference type="EMBL" id="JAAMPI010000329">
    <property type="protein sequence ID" value="KAF4632643.1"/>
    <property type="molecule type" value="Genomic_DNA"/>
</dbReference>
<evidence type="ECO:0000313" key="2">
    <source>
        <dbReference type="EMBL" id="KAF4632643.1"/>
    </source>
</evidence>
<dbReference type="AlphaFoldDB" id="A0A8H4RNY0"/>
<accession>A0A8H4RNY0</accession>
<keyword evidence="3" id="KW-1185">Reference proteome</keyword>
<dbReference type="Proteomes" id="UP000566819">
    <property type="component" value="Unassembled WGS sequence"/>
</dbReference>
<keyword evidence="1" id="KW-0732">Signal</keyword>
<feature type="chain" id="PRO_5034103734" evidence="1">
    <location>
        <begin position="20"/>
        <end position="172"/>
    </location>
</feature>
<sequence>MKFSTSTILALSLAVGTNAITFPSFSSIFASKSHHAKHAEKAIEVSYEPFEDFQYPSSSYTVGYCCLNKRQIDPTHIVGFQCENAEENMWKPFFWCSREEQEAYCCQPNKKGLDKMNRNCVATTAWEDDGENDDDPFGATKSNIEKKVKHIAEEIEEVMEMEKLNVKSKFDL</sequence>
<reference evidence="2 3" key="1">
    <citation type="submission" date="2020-03" db="EMBL/GenBank/DDBJ databases">
        <title>Draft Genome Sequence of Cudoniella acicularis.</title>
        <authorList>
            <person name="Buettner E."/>
            <person name="Kellner H."/>
        </authorList>
    </citation>
    <scope>NUCLEOTIDE SEQUENCE [LARGE SCALE GENOMIC DNA]</scope>
    <source>
        <strain evidence="2 3">DSM 108380</strain>
    </source>
</reference>
<feature type="signal peptide" evidence="1">
    <location>
        <begin position="1"/>
        <end position="19"/>
    </location>
</feature>
<evidence type="ECO:0000256" key="1">
    <source>
        <dbReference type="SAM" id="SignalP"/>
    </source>
</evidence>
<gene>
    <name evidence="2" type="ORF">G7Y89_g5491</name>
</gene>
<evidence type="ECO:0000313" key="3">
    <source>
        <dbReference type="Proteomes" id="UP000566819"/>
    </source>
</evidence>
<organism evidence="2 3">
    <name type="scientific">Cudoniella acicularis</name>
    <dbReference type="NCBI Taxonomy" id="354080"/>
    <lineage>
        <taxon>Eukaryota</taxon>
        <taxon>Fungi</taxon>
        <taxon>Dikarya</taxon>
        <taxon>Ascomycota</taxon>
        <taxon>Pezizomycotina</taxon>
        <taxon>Leotiomycetes</taxon>
        <taxon>Helotiales</taxon>
        <taxon>Tricladiaceae</taxon>
        <taxon>Cudoniella</taxon>
    </lineage>
</organism>
<protein>
    <submittedName>
        <fullName evidence="2">Uncharacterized protein</fullName>
    </submittedName>
</protein>
<comment type="caution">
    <text evidence="2">The sequence shown here is derived from an EMBL/GenBank/DDBJ whole genome shotgun (WGS) entry which is preliminary data.</text>
</comment>
<name>A0A8H4RNY0_9HELO</name>
<proteinExistence type="predicted"/>